<dbReference type="InParanoid" id="E8R3L6"/>
<dbReference type="PANTHER" id="PTHR33542">
    <property type="entry name" value="SIROHYDROCHLORIN FERROCHELATASE, CHLOROPLASTIC"/>
    <property type="match status" value="1"/>
</dbReference>
<dbReference type="SUPFAM" id="SSF53800">
    <property type="entry name" value="Chelatase"/>
    <property type="match status" value="1"/>
</dbReference>
<organism evidence="3 4">
    <name type="scientific">Isosphaera pallida (strain ATCC 43644 / DSM 9630 / IS1B)</name>
    <dbReference type="NCBI Taxonomy" id="575540"/>
    <lineage>
        <taxon>Bacteria</taxon>
        <taxon>Pseudomonadati</taxon>
        <taxon>Planctomycetota</taxon>
        <taxon>Planctomycetia</taxon>
        <taxon>Isosphaerales</taxon>
        <taxon>Isosphaeraceae</taxon>
        <taxon>Isosphaera</taxon>
    </lineage>
</organism>
<sequence>MMSSATLVSFPPDTAILLIAHGSRHQPANDDLIALADRLATREGWTITVPCFLELAEPDIAAGGAECVRRGARRVVMVPYFLSMGVHLTRDLTAARDELAQRFPEVQFHLGPPLGPDPALDDLVVRRARELVETAWTQTRAD</sequence>
<dbReference type="Pfam" id="PF01903">
    <property type="entry name" value="CbiX"/>
    <property type="match status" value="1"/>
</dbReference>
<dbReference type="PANTHER" id="PTHR33542:SF3">
    <property type="entry name" value="SIROHYDROCHLORIN FERROCHELATASE, CHLOROPLASTIC"/>
    <property type="match status" value="1"/>
</dbReference>
<reference evidence="3 4" key="2">
    <citation type="journal article" date="2011" name="Stand. Genomic Sci.">
        <title>Complete genome sequence of Isosphaera pallida type strain (IS1B).</title>
        <authorList>
            <consortium name="US DOE Joint Genome Institute (JGI-PGF)"/>
            <person name="Goker M."/>
            <person name="Cleland D."/>
            <person name="Saunders E."/>
            <person name="Lapidus A."/>
            <person name="Nolan M."/>
            <person name="Lucas S."/>
            <person name="Hammon N."/>
            <person name="Deshpande S."/>
            <person name="Cheng J.F."/>
            <person name="Tapia R."/>
            <person name="Han C."/>
            <person name="Goodwin L."/>
            <person name="Pitluck S."/>
            <person name="Liolios K."/>
            <person name="Pagani I."/>
            <person name="Ivanova N."/>
            <person name="Mavromatis K."/>
            <person name="Pati A."/>
            <person name="Chen A."/>
            <person name="Palaniappan K."/>
            <person name="Land M."/>
            <person name="Hauser L."/>
            <person name="Chang Y.J."/>
            <person name="Jeffries C.D."/>
            <person name="Detter J.C."/>
            <person name="Beck B."/>
            <person name="Woyke T."/>
            <person name="Bristow J."/>
            <person name="Eisen J.A."/>
            <person name="Markowitz V."/>
            <person name="Hugenholtz P."/>
            <person name="Kyrpides N.C."/>
            <person name="Klenk H.P."/>
        </authorList>
    </citation>
    <scope>NUCLEOTIDE SEQUENCE [LARGE SCALE GENOMIC DNA]</scope>
    <source>
        <strain evidence="4">ATCC 43644 / DSM 9630 / IS1B</strain>
    </source>
</reference>
<dbReference type="CDD" id="cd03416">
    <property type="entry name" value="CbiX_SirB_N"/>
    <property type="match status" value="1"/>
</dbReference>
<dbReference type="RefSeq" id="WP_013563872.1">
    <property type="nucleotide sequence ID" value="NC_014962.1"/>
</dbReference>
<dbReference type="HOGENOM" id="CLU_065901_2_0_0"/>
<keyword evidence="1" id="KW-0479">Metal-binding</keyword>
<dbReference type="Gene3D" id="3.40.50.1400">
    <property type="match status" value="1"/>
</dbReference>
<dbReference type="InterPro" id="IPR002762">
    <property type="entry name" value="CbiX-like"/>
</dbReference>
<reference key="1">
    <citation type="submission" date="2010-11" db="EMBL/GenBank/DDBJ databases">
        <title>The complete sequence of chromosome of Isophaera pallida ATCC 43644.</title>
        <authorList>
            <consortium name="US DOE Joint Genome Institute (JGI-PGF)"/>
            <person name="Lucas S."/>
            <person name="Copeland A."/>
            <person name="Lapidus A."/>
            <person name="Bruce D."/>
            <person name="Goodwin L."/>
            <person name="Pitluck S."/>
            <person name="Kyrpides N."/>
            <person name="Mavromatis K."/>
            <person name="Pagani I."/>
            <person name="Ivanova N."/>
            <person name="Saunders E."/>
            <person name="Brettin T."/>
            <person name="Detter J.C."/>
            <person name="Han C."/>
            <person name="Tapia R."/>
            <person name="Land M."/>
            <person name="Hauser L."/>
            <person name="Markowitz V."/>
            <person name="Cheng J.-F."/>
            <person name="Hugenholtz P."/>
            <person name="Woyke T."/>
            <person name="Wu D."/>
            <person name="Eisen J.A."/>
        </authorList>
    </citation>
    <scope>NUCLEOTIDE SEQUENCE</scope>
    <source>
        <strain>ATCC 43644</strain>
    </source>
</reference>
<keyword evidence="2" id="KW-0456">Lyase</keyword>
<name>E8R3L6_ISOPI</name>
<accession>E8R3L6</accession>
<dbReference type="AlphaFoldDB" id="E8R3L6"/>
<dbReference type="GO" id="GO:0046872">
    <property type="term" value="F:metal ion binding"/>
    <property type="evidence" value="ECO:0007669"/>
    <property type="project" value="UniProtKB-KW"/>
</dbReference>
<evidence type="ECO:0000256" key="2">
    <source>
        <dbReference type="ARBA" id="ARBA00023239"/>
    </source>
</evidence>
<dbReference type="KEGG" id="ipa:Isop_0994"/>
<gene>
    <name evidence="3" type="ordered locus">Isop_0994</name>
</gene>
<protein>
    <submittedName>
        <fullName evidence="3">Cobalamin (Vitamin B12) biosynthesis CbiX protein</fullName>
    </submittedName>
</protein>
<evidence type="ECO:0000313" key="3">
    <source>
        <dbReference type="EMBL" id="ADV61583.1"/>
    </source>
</evidence>
<dbReference type="InterPro" id="IPR050963">
    <property type="entry name" value="Sirohydro_Cobaltochel/CbiX"/>
</dbReference>
<evidence type="ECO:0000256" key="1">
    <source>
        <dbReference type="ARBA" id="ARBA00022723"/>
    </source>
</evidence>
<dbReference type="GO" id="GO:0016829">
    <property type="term" value="F:lyase activity"/>
    <property type="evidence" value="ECO:0007669"/>
    <property type="project" value="UniProtKB-KW"/>
</dbReference>
<evidence type="ECO:0000313" key="4">
    <source>
        <dbReference type="Proteomes" id="UP000008631"/>
    </source>
</evidence>
<dbReference type="EMBL" id="CP002353">
    <property type="protein sequence ID" value="ADV61583.1"/>
    <property type="molecule type" value="Genomic_DNA"/>
</dbReference>
<dbReference type="eggNOG" id="COG2138">
    <property type="taxonomic scope" value="Bacteria"/>
</dbReference>
<dbReference type="Proteomes" id="UP000008631">
    <property type="component" value="Chromosome"/>
</dbReference>
<keyword evidence="4" id="KW-1185">Reference proteome</keyword>
<proteinExistence type="predicted"/>
<dbReference type="STRING" id="575540.Isop_0994"/>